<evidence type="ECO:0000256" key="7">
    <source>
        <dbReference type="ARBA" id="ARBA00022723"/>
    </source>
</evidence>
<dbReference type="Proteomes" id="UP000094065">
    <property type="component" value="Unassembled WGS sequence"/>
</dbReference>
<feature type="binding site" evidence="13">
    <location>
        <begin position="75"/>
        <end position="76"/>
    </location>
    <ligand>
        <name>GTP</name>
        <dbReference type="ChEBI" id="CHEBI:37565"/>
    </ligand>
</feature>
<evidence type="ECO:0000256" key="14">
    <source>
        <dbReference type="PIRSR" id="PIRSR028980-2"/>
    </source>
</evidence>
<protein>
    <recommendedName>
        <fullName evidence="3 12">tRNA(His) guanylyltransferase</fullName>
        <ecNumber evidence="2 12">2.7.7.79</ecNumber>
    </recommendedName>
    <alternativeName>
        <fullName evidence="11 12">tRNA-histidine guanylyltransferase</fullName>
    </alternativeName>
</protein>
<evidence type="ECO:0000256" key="12">
    <source>
        <dbReference type="PIRNR" id="PIRNR028980"/>
    </source>
</evidence>
<dbReference type="PANTHER" id="PTHR12729">
    <property type="entry name" value="TRNA(HIS) GUANYLYLTRANSFERASE-RELATED"/>
    <property type="match status" value="1"/>
</dbReference>
<evidence type="ECO:0000256" key="9">
    <source>
        <dbReference type="ARBA" id="ARBA00022842"/>
    </source>
</evidence>
<dbReference type="Pfam" id="PF04446">
    <property type="entry name" value="Thg1"/>
    <property type="match status" value="1"/>
</dbReference>
<comment type="caution">
    <text evidence="17">The sequence shown here is derived from an EMBL/GenBank/DDBJ whole genome shotgun (WGS) entry which is preliminary data.</text>
</comment>
<evidence type="ECO:0000256" key="1">
    <source>
        <dbReference type="ARBA" id="ARBA00010113"/>
    </source>
</evidence>
<dbReference type="PIRSF" id="PIRSF028980">
    <property type="entry name" value="tRNAHis_guanylyltransferase"/>
    <property type="match status" value="1"/>
</dbReference>
<reference evidence="17 18" key="1">
    <citation type="submission" date="2016-06" db="EMBL/GenBank/DDBJ databases">
        <title>Evolution of pathogenesis and genome organization in the Tremellales.</title>
        <authorList>
            <person name="Cuomo C."/>
            <person name="Litvintseva A."/>
            <person name="Heitman J."/>
            <person name="Chen Y."/>
            <person name="Sun S."/>
            <person name="Springer D."/>
            <person name="Dromer F."/>
            <person name="Young S."/>
            <person name="Zeng Q."/>
            <person name="Chapman S."/>
            <person name="Gujja S."/>
            <person name="Saif S."/>
            <person name="Birren B."/>
        </authorList>
    </citation>
    <scope>NUCLEOTIDE SEQUENCE [LARGE SCALE GENOMIC DNA]</scope>
    <source>
        <strain evidence="17 18">CBS 6039</strain>
    </source>
</reference>
<evidence type="ECO:0000256" key="4">
    <source>
        <dbReference type="ARBA" id="ARBA00022679"/>
    </source>
</evidence>
<feature type="binding site" evidence="14">
    <location>
        <position position="30"/>
    </location>
    <ligand>
        <name>Mg(2+)</name>
        <dbReference type="ChEBI" id="CHEBI:18420"/>
        <label>1</label>
        <note>catalytic</note>
    </ligand>
</feature>
<comment type="cofactor">
    <cofactor evidence="14">
        <name>Mg(2+)</name>
        <dbReference type="ChEBI" id="CHEBI:18420"/>
    </cofactor>
    <text evidence="14">Binds 2 magnesium ions per subunit.</text>
</comment>
<feature type="domain" description="Thg1 C-terminal" evidence="16">
    <location>
        <begin position="139"/>
        <end position="271"/>
    </location>
</feature>
<feature type="binding site" evidence="14">
    <location>
        <position position="29"/>
    </location>
    <ligand>
        <name>Mg(2+)</name>
        <dbReference type="ChEBI" id="CHEBI:18420"/>
        <label>2</label>
        <note>catalytic</note>
    </ligand>
</feature>
<evidence type="ECO:0000313" key="18">
    <source>
        <dbReference type="Proteomes" id="UP000094065"/>
    </source>
</evidence>
<evidence type="ECO:0000313" key="17">
    <source>
        <dbReference type="EMBL" id="ODN83125.1"/>
    </source>
</evidence>
<evidence type="ECO:0000256" key="6">
    <source>
        <dbReference type="ARBA" id="ARBA00022695"/>
    </source>
</evidence>
<evidence type="ECO:0000259" key="15">
    <source>
        <dbReference type="Pfam" id="PF04446"/>
    </source>
</evidence>
<dbReference type="Pfam" id="PF14413">
    <property type="entry name" value="Thg1C"/>
    <property type="match status" value="1"/>
</dbReference>
<evidence type="ECO:0000256" key="13">
    <source>
        <dbReference type="PIRSR" id="PIRSR028980-1"/>
    </source>
</evidence>
<dbReference type="OrthoDB" id="62560at2759"/>
<gene>
    <name evidence="17" type="ORF">L202_01330</name>
</gene>
<dbReference type="Gene3D" id="3.30.70.3000">
    <property type="match status" value="1"/>
</dbReference>
<proteinExistence type="inferred from homology"/>
<dbReference type="RefSeq" id="XP_018997125.1">
    <property type="nucleotide sequence ID" value="XM_019134698.1"/>
</dbReference>
<feature type="binding site" evidence="14">
    <location>
        <position position="76"/>
    </location>
    <ligand>
        <name>Mg(2+)</name>
        <dbReference type="ChEBI" id="CHEBI:18420"/>
        <label>2</label>
        <note>catalytic</note>
    </ligand>
</feature>
<evidence type="ECO:0000256" key="3">
    <source>
        <dbReference type="ARBA" id="ARBA00015443"/>
    </source>
</evidence>
<keyword evidence="5 12" id="KW-0819">tRNA processing</keyword>
<dbReference type="GO" id="GO:0005525">
    <property type="term" value="F:GTP binding"/>
    <property type="evidence" value="ECO:0007669"/>
    <property type="project" value="UniProtKB-UniRule"/>
</dbReference>
<dbReference type="PANTHER" id="PTHR12729:SF6">
    <property type="entry name" value="TRNA(HIS) GUANYLYLTRANSFERASE-RELATED"/>
    <property type="match status" value="1"/>
</dbReference>
<name>A0A1E3I415_9TREE</name>
<dbReference type="FunFam" id="3.30.70.3000:FF:000004">
    <property type="entry name" value="tRNA(His) guanylyltransferase"/>
    <property type="match status" value="1"/>
</dbReference>
<keyword evidence="10 12" id="KW-0342">GTP-binding</keyword>
<dbReference type="GeneID" id="30152639"/>
<comment type="catalytic activity">
    <reaction evidence="12">
        <text>a 5'-end ribonucleotide-tRNA(His) + GTP + ATP + H2O = a 5'-end phospho-guanosine-ribonucleotide-tRNA(His) + AMP + 2 diphosphate + H(+)</text>
        <dbReference type="Rhea" id="RHEA:54564"/>
        <dbReference type="Rhea" id="RHEA-COMP:14193"/>
        <dbReference type="Rhea" id="RHEA-COMP:14917"/>
        <dbReference type="ChEBI" id="CHEBI:15377"/>
        <dbReference type="ChEBI" id="CHEBI:15378"/>
        <dbReference type="ChEBI" id="CHEBI:30616"/>
        <dbReference type="ChEBI" id="CHEBI:33019"/>
        <dbReference type="ChEBI" id="CHEBI:37565"/>
        <dbReference type="ChEBI" id="CHEBI:138282"/>
        <dbReference type="ChEBI" id="CHEBI:141847"/>
        <dbReference type="ChEBI" id="CHEBI:456215"/>
        <dbReference type="EC" id="2.7.7.79"/>
    </reaction>
</comment>
<evidence type="ECO:0000256" key="11">
    <source>
        <dbReference type="ARBA" id="ARBA00032480"/>
    </source>
</evidence>
<dbReference type="AlphaFoldDB" id="A0A1E3I415"/>
<dbReference type="GO" id="GO:0006400">
    <property type="term" value="P:tRNA modification"/>
    <property type="evidence" value="ECO:0007669"/>
    <property type="project" value="UniProtKB-UniRule"/>
</dbReference>
<dbReference type="GO" id="GO:0008193">
    <property type="term" value="F:tRNA guanylyltransferase activity"/>
    <property type="evidence" value="ECO:0007669"/>
    <property type="project" value="UniProtKB-UniRule"/>
</dbReference>
<feature type="binding site" evidence="14">
    <location>
        <position position="29"/>
    </location>
    <ligand>
        <name>Mg(2+)</name>
        <dbReference type="ChEBI" id="CHEBI:18420"/>
        <label>1</label>
        <note>catalytic</note>
    </ligand>
</feature>
<comment type="function">
    <text evidence="12">Adds a GMP to the 5'-end of tRNA(His) after transcription and RNase P cleavage.</text>
</comment>
<dbReference type="GO" id="GO:0000287">
    <property type="term" value="F:magnesium ion binding"/>
    <property type="evidence" value="ECO:0007669"/>
    <property type="project" value="UniProtKB-UniRule"/>
</dbReference>
<dbReference type="InterPro" id="IPR038469">
    <property type="entry name" value="tRNAHis_GuaTrfase_Thg1_sf"/>
</dbReference>
<dbReference type="InterPro" id="IPR024956">
    <property type="entry name" value="tRNAHis_GuaTrfase_cat"/>
</dbReference>
<organism evidence="17 18">
    <name type="scientific">Cryptococcus amylolentus CBS 6039</name>
    <dbReference type="NCBI Taxonomy" id="1295533"/>
    <lineage>
        <taxon>Eukaryota</taxon>
        <taxon>Fungi</taxon>
        <taxon>Dikarya</taxon>
        <taxon>Basidiomycota</taxon>
        <taxon>Agaricomycotina</taxon>
        <taxon>Tremellomycetes</taxon>
        <taxon>Tremellales</taxon>
        <taxon>Cryptococcaceae</taxon>
        <taxon>Cryptococcus</taxon>
    </lineage>
</organism>
<keyword evidence="6 12" id="KW-0548">Nucleotidyltransferase</keyword>
<keyword evidence="8 12" id="KW-0547">Nucleotide-binding</keyword>
<keyword evidence="18" id="KW-1185">Reference proteome</keyword>
<evidence type="ECO:0000256" key="8">
    <source>
        <dbReference type="ARBA" id="ARBA00022741"/>
    </source>
</evidence>
<keyword evidence="9 12" id="KW-0460">Magnesium</keyword>
<feature type="binding site" evidence="13">
    <location>
        <begin position="29"/>
        <end position="34"/>
    </location>
    <ligand>
        <name>GTP</name>
        <dbReference type="ChEBI" id="CHEBI:37565"/>
    </ligand>
</feature>
<accession>A0A1E3I415</accession>
<dbReference type="EMBL" id="AWGJ01000002">
    <property type="protein sequence ID" value="ODN83125.1"/>
    <property type="molecule type" value="Genomic_DNA"/>
</dbReference>
<evidence type="ECO:0000256" key="10">
    <source>
        <dbReference type="ARBA" id="ARBA00023134"/>
    </source>
</evidence>
<dbReference type="EC" id="2.7.7.79" evidence="2 12"/>
<evidence type="ECO:0000259" key="16">
    <source>
        <dbReference type="Pfam" id="PF14413"/>
    </source>
</evidence>
<keyword evidence="7 12" id="KW-0479">Metal-binding</keyword>
<evidence type="ECO:0000256" key="2">
    <source>
        <dbReference type="ARBA" id="ARBA00012511"/>
    </source>
</evidence>
<dbReference type="InterPro" id="IPR007537">
    <property type="entry name" value="tRNAHis_GuaTrfase_Thg1"/>
</dbReference>
<feature type="domain" description="tRNAHis guanylyltransferase catalytic" evidence="15">
    <location>
        <begin position="6"/>
        <end position="135"/>
    </location>
</feature>
<evidence type="ECO:0000256" key="5">
    <source>
        <dbReference type="ARBA" id="ARBA00022694"/>
    </source>
</evidence>
<sequence>MAKSRFEYVRNYELPDPLTPNTFIVVRVDGKGFHKFSDVHEFSKPNDKRALDLMDAAAQAVLEEYKDVVMAFGESDEYSFLLRREAKLYNRRRSKINSSIVSLFTSAYVFHWQRFFPETTLKYPPTFDGRAVMYPSAREVRDYFSWRQADTHINNLYNTTFWALVHGGCSTTESNRILQGTTSKDKNEILFTRFQINYNNLPEAFRKGSVCVRKSSREYGECGSTAMVDNGVSHAAECTDLPKKTSAKGKQAKQFLGVDGKAVVLHLDIIKDEFWTARPWLLI</sequence>
<dbReference type="InterPro" id="IPR025845">
    <property type="entry name" value="Thg1_C_dom"/>
</dbReference>
<dbReference type="STRING" id="1295533.A0A1E3I415"/>
<keyword evidence="4 12" id="KW-0808">Transferase</keyword>
<comment type="similarity">
    <text evidence="1 12">Belongs to the tRNA(His) guanylyltransferase family.</text>
</comment>
<feature type="binding site" evidence="14">
    <location>
        <position position="76"/>
    </location>
    <ligand>
        <name>Mg(2+)</name>
        <dbReference type="ChEBI" id="CHEBI:18420"/>
        <label>1</label>
        <note>catalytic</note>
    </ligand>
</feature>